<reference evidence="1 2" key="1">
    <citation type="journal article" date="2019" name="Int. J. Syst. Evol. Microbiol.">
        <title>The Global Catalogue of Microorganisms (GCM) 10K type strain sequencing project: providing services to taxonomists for standard genome sequencing and annotation.</title>
        <authorList>
            <consortium name="The Broad Institute Genomics Platform"/>
            <consortium name="The Broad Institute Genome Sequencing Center for Infectious Disease"/>
            <person name="Wu L."/>
            <person name="Ma J."/>
        </authorList>
    </citation>
    <scope>NUCLEOTIDE SEQUENCE [LARGE SCALE GENOMIC DNA]</scope>
    <source>
        <strain evidence="1 2">CGMCC 1.3240</strain>
    </source>
</reference>
<dbReference type="RefSeq" id="WP_340604450.1">
    <property type="nucleotide sequence ID" value="NZ_JBBMXV010000003.1"/>
</dbReference>
<comment type="caution">
    <text evidence="1">The sequence shown here is derived from an EMBL/GenBank/DDBJ whole genome shotgun (WGS) entry which is preliminary data.</text>
</comment>
<dbReference type="EMBL" id="JBHSXQ010000003">
    <property type="protein sequence ID" value="MFC6905920.1"/>
    <property type="molecule type" value="Genomic_DNA"/>
</dbReference>
<keyword evidence="2" id="KW-1185">Reference proteome</keyword>
<evidence type="ECO:0000313" key="1">
    <source>
        <dbReference type="EMBL" id="MFC6905920.1"/>
    </source>
</evidence>
<gene>
    <name evidence="1" type="ORF">ACFQGH_12030</name>
</gene>
<sequence>MSDYVGPRVGVDPDVIEETLRNDDVPALDACDAIEYDPESDLLCLDEERASFADRARRAIGADALTYQKPPRVVRNVYGAD</sequence>
<name>A0ABD5V6Z8_9EURY</name>
<evidence type="ECO:0000313" key="2">
    <source>
        <dbReference type="Proteomes" id="UP001596312"/>
    </source>
</evidence>
<organism evidence="1 2">
    <name type="scientific">Halalkalicoccus tibetensis</name>
    <dbReference type="NCBI Taxonomy" id="175632"/>
    <lineage>
        <taxon>Archaea</taxon>
        <taxon>Methanobacteriati</taxon>
        <taxon>Methanobacteriota</taxon>
        <taxon>Stenosarchaea group</taxon>
        <taxon>Halobacteria</taxon>
        <taxon>Halobacteriales</taxon>
        <taxon>Halococcaceae</taxon>
        <taxon>Halalkalicoccus</taxon>
    </lineage>
</organism>
<dbReference type="Proteomes" id="UP001596312">
    <property type="component" value="Unassembled WGS sequence"/>
</dbReference>
<accession>A0ABD5V6Z8</accession>
<dbReference type="AlphaFoldDB" id="A0ABD5V6Z8"/>
<proteinExistence type="predicted"/>
<protein>
    <submittedName>
        <fullName evidence="1">Uncharacterized protein</fullName>
    </submittedName>
</protein>